<dbReference type="RefSeq" id="WP_238157913.1">
    <property type="nucleotide sequence ID" value="NZ_SOCE01000001.1"/>
</dbReference>
<dbReference type="InterPro" id="IPR016191">
    <property type="entry name" value="Ribonuclease/ribotoxin"/>
</dbReference>
<protein>
    <submittedName>
        <fullName evidence="3">Ribonuclease T1</fullName>
    </submittedName>
</protein>
<reference evidence="3 4" key="1">
    <citation type="submission" date="2019-03" db="EMBL/GenBank/DDBJ databases">
        <title>Genomic Encyclopedia of Type Strains, Phase III (KMG-III): the genomes of soil and plant-associated and newly described type strains.</title>
        <authorList>
            <person name="Whitman W."/>
        </authorList>
    </citation>
    <scope>NUCLEOTIDE SEQUENCE [LARGE SCALE GENOMIC DNA]</scope>
    <source>
        <strain evidence="3 4">VKM Ac-2575</strain>
    </source>
</reference>
<dbReference type="AlphaFoldDB" id="A0A4R7T5P2"/>
<evidence type="ECO:0000256" key="2">
    <source>
        <dbReference type="ARBA" id="ARBA00022801"/>
    </source>
</evidence>
<dbReference type="InterPro" id="IPR000026">
    <property type="entry name" value="N1-like"/>
</dbReference>
<name>A0A4R7T5P2_9ACTN</name>
<dbReference type="SUPFAM" id="SSF53933">
    <property type="entry name" value="Microbial ribonucleases"/>
    <property type="match status" value="1"/>
</dbReference>
<comment type="caution">
    <text evidence="3">The sequence shown here is derived from an EMBL/GenBank/DDBJ whole genome shotgun (WGS) entry which is preliminary data.</text>
</comment>
<evidence type="ECO:0000256" key="1">
    <source>
        <dbReference type="ARBA" id="ARBA00022722"/>
    </source>
</evidence>
<keyword evidence="2" id="KW-0378">Hydrolase</keyword>
<dbReference type="EMBL" id="SOCE01000001">
    <property type="protein sequence ID" value="TDU86995.1"/>
    <property type="molecule type" value="Genomic_DNA"/>
</dbReference>
<proteinExistence type="predicted"/>
<keyword evidence="4" id="KW-1185">Reference proteome</keyword>
<evidence type="ECO:0000313" key="3">
    <source>
        <dbReference type="EMBL" id="TDU86995.1"/>
    </source>
</evidence>
<sequence>MINNPKAARIVAAVVVAMLVITLAASLFGCSADKASGQPQNDPQSGLAFVAVADLPKEAQQTLQLIDKGGPFPYSRDGVVFGNFEKILPKEVSGYYHEYTVKTPGEKDRGARRIVTGKNSERYYTDDHYKSFRRIRADGGTDG</sequence>
<keyword evidence="1" id="KW-0540">Nuclease</keyword>
<evidence type="ECO:0000313" key="4">
    <source>
        <dbReference type="Proteomes" id="UP000295151"/>
    </source>
</evidence>
<dbReference type="PROSITE" id="PS51257">
    <property type="entry name" value="PROKAR_LIPOPROTEIN"/>
    <property type="match status" value="1"/>
</dbReference>
<dbReference type="GO" id="GO:0004521">
    <property type="term" value="F:RNA endonuclease activity"/>
    <property type="evidence" value="ECO:0007669"/>
    <property type="project" value="InterPro"/>
</dbReference>
<dbReference type="GO" id="GO:0016787">
    <property type="term" value="F:hydrolase activity"/>
    <property type="evidence" value="ECO:0007669"/>
    <property type="project" value="UniProtKB-KW"/>
</dbReference>
<gene>
    <name evidence="3" type="ORF">EV138_0512</name>
</gene>
<dbReference type="CDD" id="cd00607">
    <property type="entry name" value="RNase_Sa"/>
    <property type="match status" value="1"/>
</dbReference>
<organism evidence="3 4">
    <name type="scientific">Kribbella voronezhensis</name>
    <dbReference type="NCBI Taxonomy" id="2512212"/>
    <lineage>
        <taxon>Bacteria</taxon>
        <taxon>Bacillati</taxon>
        <taxon>Actinomycetota</taxon>
        <taxon>Actinomycetes</taxon>
        <taxon>Propionibacteriales</taxon>
        <taxon>Kribbellaceae</taxon>
        <taxon>Kribbella</taxon>
    </lineage>
</organism>
<dbReference type="Gene3D" id="3.10.450.30">
    <property type="entry name" value="Microbial ribonucleases"/>
    <property type="match status" value="1"/>
</dbReference>
<accession>A0A4R7T5P2</accession>
<dbReference type="GO" id="GO:0003723">
    <property type="term" value="F:RNA binding"/>
    <property type="evidence" value="ECO:0007669"/>
    <property type="project" value="InterPro"/>
</dbReference>
<dbReference type="Proteomes" id="UP000295151">
    <property type="component" value="Unassembled WGS sequence"/>
</dbReference>
<dbReference type="Pfam" id="PF00545">
    <property type="entry name" value="Ribonuclease"/>
    <property type="match status" value="1"/>
</dbReference>